<dbReference type="PANTHER" id="PTHR31056">
    <property type="entry name" value="TRANSMEMBRANE PROTEIN 179B"/>
    <property type="match status" value="1"/>
</dbReference>
<evidence type="ECO:0000256" key="1">
    <source>
        <dbReference type="ARBA" id="ARBA00004141"/>
    </source>
</evidence>
<dbReference type="InterPro" id="IPR029776">
    <property type="entry name" value="TMEM179B"/>
</dbReference>
<evidence type="ECO:0008006" key="10">
    <source>
        <dbReference type="Google" id="ProtNLM"/>
    </source>
</evidence>
<dbReference type="Pfam" id="PF26158">
    <property type="entry name" value="Claudin_TMEM179-179B"/>
    <property type="match status" value="1"/>
</dbReference>
<keyword evidence="7" id="KW-0732">Signal</keyword>
<evidence type="ECO:0000256" key="2">
    <source>
        <dbReference type="ARBA" id="ARBA00022692"/>
    </source>
</evidence>
<dbReference type="InterPro" id="IPR059010">
    <property type="entry name" value="TMEM179-179B"/>
</dbReference>
<evidence type="ECO:0000256" key="5">
    <source>
        <dbReference type="ARBA" id="ARBA00093776"/>
    </source>
</evidence>
<comment type="similarity">
    <text evidence="5">Belongs to the TMEM179 family.</text>
</comment>
<reference evidence="8" key="1">
    <citation type="submission" date="2025-08" db="UniProtKB">
        <authorList>
            <consortium name="Ensembl"/>
        </authorList>
    </citation>
    <scope>IDENTIFICATION</scope>
</reference>
<accession>A0A8B9VPM7</accession>
<keyword evidence="4 6" id="KW-0472">Membrane</keyword>
<evidence type="ECO:0000256" key="7">
    <source>
        <dbReference type="SAM" id="SignalP"/>
    </source>
</evidence>
<evidence type="ECO:0000256" key="6">
    <source>
        <dbReference type="SAM" id="Phobius"/>
    </source>
</evidence>
<keyword evidence="3 6" id="KW-1133">Transmembrane helix</keyword>
<keyword evidence="9" id="KW-1185">Reference proteome</keyword>
<keyword evidence="2 6" id="KW-0812">Transmembrane</keyword>
<feature type="transmembrane region" description="Helical" evidence="6">
    <location>
        <begin position="62"/>
        <end position="84"/>
    </location>
</feature>
<comment type="subcellular location">
    <subcellularLocation>
        <location evidence="1">Membrane</location>
        <topology evidence="1">Multi-pass membrane protein</topology>
    </subcellularLocation>
</comment>
<proteinExistence type="inferred from homology"/>
<reference evidence="8" key="2">
    <citation type="submission" date="2025-09" db="UniProtKB">
        <authorList>
            <consortium name="Ensembl"/>
        </authorList>
    </citation>
    <scope>IDENTIFICATION</scope>
</reference>
<name>A0A8B9VPM7_9AVES</name>
<organism evidence="8 9">
    <name type="scientific">Anas zonorhyncha</name>
    <name type="common">Eastern spot-billed duck</name>
    <dbReference type="NCBI Taxonomy" id="75864"/>
    <lineage>
        <taxon>Eukaryota</taxon>
        <taxon>Metazoa</taxon>
        <taxon>Chordata</taxon>
        <taxon>Craniata</taxon>
        <taxon>Vertebrata</taxon>
        <taxon>Euteleostomi</taxon>
        <taxon>Archelosauria</taxon>
        <taxon>Archosauria</taxon>
        <taxon>Dinosauria</taxon>
        <taxon>Saurischia</taxon>
        <taxon>Theropoda</taxon>
        <taxon>Coelurosauria</taxon>
        <taxon>Aves</taxon>
        <taxon>Neognathae</taxon>
        <taxon>Galloanserae</taxon>
        <taxon>Anseriformes</taxon>
        <taxon>Anatidae</taxon>
        <taxon>Anatinae</taxon>
        <taxon>Anas</taxon>
    </lineage>
</organism>
<evidence type="ECO:0000313" key="9">
    <source>
        <dbReference type="Proteomes" id="UP000694549"/>
    </source>
</evidence>
<feature type="chain" id="PRO_5034449967" description="Transmembrane protein 179B" evidence="7">
    <location>
        <begin position="28"/>
        <end position="175"/>
    </location>
</feature>
<dbReference type="AlphaFoldDB" id="A0A8B9VPM7"/>
<dbReference type="Ensembl" id="ENSAZOT00000028326.1">
    <property type="protein sequence ID" value="ENSAZOP00000026412.1"/>
    <property type="gene ID" value="ENSAZOG00000016861.1"/>
</dbReference>
<evidence type="ECO:0000313" key="8">
    <source>
        <dbReference type="Ensembl" id="ENSAZOP00000026412.1"/>
    </source>
</evidence>
<evidence type="ECO:0000256" key="4">
    <source>
        <dbReference type="ARBA" id="ARBA00023136"/>
    </source>
</evidence>
<dbReference type="PANTHER" id="PTHR31056:SF1">
    <property type="entry name" value="TRANSMEMBRANE PROTEIN 179B"/>
    <property type="match status" value="1"/>
</dbReference>
<sequence>MAVSVPWLLGLALHGAVFLCGIVCASALTVAQGEFGGQCLLYGAVSWNGSALVPRSFSHVSLCYFVSAVSVVVALCCFAVLLYMGCGAGAPDGVPAPLTPAPCSCRSRASCVLRAGMDVLCASIVHTKQLARYRQPCLGKPLQARAGAAVGAAPVRVPPPPFSHACSRSLQLSGG</sequence>
<dbReference type="Proteomes" id="UP000694549">
    <property type="component" value="Unplaced"/>
</dbReference>
<evidence type="ECO:0000256" key="3">
    <source>
        <dbReference type="ARBA" id="ARBA00022989"/>
    </source>
</evidence>
<protein>
    <recommendedName>
        <fullName evidence="10">Transmembrane protein 179B</fullName>
    </recommendedName>
</protein>
<feature type="signal peptide" evidence="7">
    <location>
        <begin position="1"/>
        <end position="27"/>
    </location>
</feature>